<gene>
    <name evidence="3" type="primary">20348460</name>
    <name evidence="2" type="ORF">GGTG_08002</name>
</gene>
<dbReference type="GeneID" id="20348460"/>
<name>J3P3B4_GAET3</name>
<dbReference type="eggNOG" id="ENOG502RNDX">
    <property type="taxonomic scope" value="Eukaryota"/>
</dbReference>
<reference evidence="2" key="3">
    <citation type="submission" date="2010-09" db="EMBL/GenBank/DDBJ databases">
        <title>Annotation of Gaeumannomyces graminis var. tritici R3-111a-1.</title>
        <authorList>
            <consortium name="The Broad Institute Genome Sequencing Platform"/>
            <person name="Ma L.-J."/>
            <person name="Dead R."/>
            <person name="Young S.K."/>
            <person name="Zeng Q."/>
            <person name="Gargeya S."/>
            <person name="Fitzgerald M."/>
            <person name="Haas B."/>
            <person name="Abouelleil A."/>
            <person name="Alvarado L."/>
            <person name="Arachchi H.M."/>
            <person name="Berlin A."/>
            <person name="Brown A."/>
            <person name="Chapman S.B."/>
            <person name="Chen Z."/>
            <person name="Dunbar C."/>
            <person name="Freedman E."/>
            <person name="Gearin G."/>
            <person name="Gellesch M."/>
            <person name="Goldberg J."/>
            <person name="Griggs A."/>
            <person name="Gujja S."/>
            <person name="Heiman D."/>
            <person name="Howarth C."/>
            <person name="Larson L."/>
            <person name="Lui A."/>
            <person name="MacDonald P.J.P."/>
            <person name="Mehta T."/>
            <person name="Montmayeur A."/>
            <person name="Murphy C."/>
            <person name="Neiman D."/>
            <person name="Pearson M."/>
            <person name="Priest M."/>
            <person name="Roberts A."/>
            <person name="Saif S."/>
            <person name="Shea T."/>
            <person name="Shenoy N."/>
            <person name="Sisk P."/>
            <person name="Stolte C."/>
            <person name="Sykes S."/>
            <person name="Yandava C."/>
            <person name="Wortman J."/>
            <person name="Nusbaum C."/>
            <person name="Birren B."/>
        </authorList>
    </citation>
    <scope>NUCLEOTIDE SEQUENCE</scope>
    <source>
        <strain evidence="2">R3-111a-1</strain>
    </source>
</reference>
<proteinExistence type="predicted"/>
<reference evidence="4" key="1">
    <citation type="submission" date="2010-07" db="EMBL/GenBank/DDBJ databases">
        <title>The genome sequence of Gaeumannomyces graminis var. tritici strain R3-111a-1.</title>
        <authorList>
            <consortium name="The Broad Institute Genome Sequencing Platform"/>
            <person name="Ma L.-J."/>
            <person name="Dead R."/>
            <person name="Young S."/>
            <person name="Zeng Q."/>
            <person name="Koehrsen M."/>
            <person name="Alvarado L."/>
            <person name="Berlin A."/>
            <person name="Chapman S.B."/>
            <person name="Chen Z."/>
            <person name="Freedman E."/>
            <person name="Gellesch M."/>
            <person name="Goldberg J."/>
            <person name="Griggs A."/>
            <person name="Gujja S."/>
            <person name="Heilman E.R."/>
            <person name="Heiman D."/>
            <person name="Hepburn T."/>
            <person name="Howarth C."/>
            <person name="Jen D."/>
            <person name="Larson L."/>
            <person name="Mehta T."/>
            <person name="Neiman D."/>
            <person name="Pearson M."/>
            <person name="Roberts A."/>
            <person name="Saif S."/>
            <person name="Shea T."/>
            <person name="Shenoy N."/>
            <person name="Sisk P."/>
            <person name="Stolte C."/>
            <person name="Sykes S."/>
            <person name="Walk T."/>
            <person name="White J."/>
            <person name="Yandava C."/>
            <person name="Haas B."/>
            <person name="Nusbaum C."/>
            <person name="Birren B."/>
        </authorList>
    </citation>
    <scope>NUCLEOTIDE SEQUENCE [LARGE SCALE GENOMIC DNA]</scope>
    <source>
        <strain evidence="4">R3-111a-1</strain>
    </source>
</reference>
<reference evidence="3" key="5">
    <citation type="submission" date="2018-04" db="UniProtKB">
        <authorList>
            <consortium name="EnsemblFungi"/>
        </authorList>
    </citation>
    <scope>IDENTIFICATION</scope>
    <source>
        <strain evidence="3">R3-111a-1</strain>
    </source>
</reference>
<dbReference type="VEuPathDB" id="FungiDB:GGTG_08002"/>
<dbReference type="AlphaFoldDB" id="J3P3B4"/>
<accession>J3P3B4</accession>
<feature type="region of interest" description="Disordered" evidence="1">
    <location>
        <begin position="186"/>
        <end position="223"/>
    </location>
</feature>
<dbReference type="EMBL" id="GL385398">
    <property type="protein sequence ID" value="EJT74156.1"/>
    <property type="molecule type" value="Genomic_DNA"/>
</dbReference>
<reference evidence="2" key="2">
    <citation type="submission" date="2010-07" db="EMBL/GenBank/DDBJ databases">
        <authorList>
            <consortium name="The Broad Institute Genome Sequencing Platform"/>
            <consortium name="Broad Institute Genome Sequencing Center for Infectious Disease"/>
            <person name="Ma L.-J."/>
            <person name="Dead R."/>
            <person name="Young S."/>
            <person name="Zeng Q."/>
            <person name="Koehrsen M."/>
            <person name="Alvarado L."/>
            <person name="Berlin A."/>
            <person name="Chapman S.B."/>
            <person name="Chen Z."/>
            <person name="Freedman E."/>
            <person name="Gellesch M."/>
            <person name="Goldberg J."/>
            <person name="Griggs A."/>
            <person name="Gujja S."/>
            <person name="Heilman E.R."/>
            <person name="Heiman D."/>
            <person name="Hepburn T."/>
            <person name="Howarth C."/>
            <person name="Jen D."/>
            <person name="Larson L."/>
            <person name="Mehta T."/>
            <person name="Neiman D."/>
            <person name="Pearson M."/>
            <person name="Roberts A."/>
            <person name="Saif S."/>
            <person name="Shea T."/>
            <person name="Shenoy N."/>
            <person name="Sisk P."/>
            <person name="Stolte C."/>
            <person name="Sykes S."/>
            <person name="Walk T."/>
            <person name="White J."/>
            <person name="Yandava C."/>
            <person name="Haas B."/>
            <person name="Nusbaum C."/>
            <person name="Birren B."/>
        </authorList>
    </citation>
    <scope>NUCLEOTIDE SEQUENCE</scope>
    <source>
        <strain evidence="2">R3-111a-1</strain>
    </source>
</reference>
<dbReference type="PANTHER" id="PTHR38166">
    <property type="entry name" value="C2H2-TYPE DOMAIN-CONTAINING PROTEIN-RELATED"/>
    <property type="match status" value="1"/>
</dbReference>
<evidence type="ECO:0008006" key="5">
    <source>
        <dbReference type="Google" id="ProtNLM"/>
    </source>
</evidence>
<dbReference type="RefSeq" id="XP_009224100.1">
    <property type="nucleotide sequence ID" value="XM_009225836.1"/>
</dbReference>
<reference evidence="3" key="4">
    <citation type="journal article" date="2015" name="G3 (Bethesda)">
        <title>Genome sequences of three phytopathogenic species of the Magnaporthaceae family of fungi.</title>
        <authorList>
            <person name="Okagaki L.H."/>
            <person name="Nunes C.C."/>
            <person name="Sailsbery J."/>
            <person name="Clay B."/>
            <person name="Brown D."/>
            <person name="John T."/>
            <person name="Oh Y."/>
            <person name="Young N."/>
            <person name="Fitzgerald M."/>
            <person name="Haas B.J."/>
            <person name="Zeng Q."/>
            <person name="Young S."/>
            <person name="Adiconis X."/>
            <person name="Fan L."/>
            <person name="Levin J.Z."/>
            <person name="Mitchell T.K."/>
            <person name="Okubara P.A."/>
            <person name="Farman M.L."/>
            <person name="Kohn L.M."/>
            <person name="Birren B."/>
            <person name="Ma L.-J."/>
            <person name="Dean R.A."/>
        </authorList>
    </citation>
    <scope>NUCLEOTIDE SEQUENCE</scope>
    <source>
        <strain evidence="3">R3-111a-1</strain>
    </source>
</reference>
<organism evidence="2">
    <name type="scientific">Gaeumannomyces tritici (strain R3-111a-1)</name>
    <name type="common">Wheat and barley take-all root rot fungus</name>
    <name type="synonym">Gaeumannomyces graminis var. tritici</name>
    <dbReference type="NCBI Taxonomy" id="644352"/>
    <lineage>
        <taxon>Eukaryota</taxon>
        <taxon>Fungi</taxon>
        <taxon>Dikarya</taxon>
        <taxon>Ascomycota</taxon>
        <taxon>Pezizomycotina</taxon>
        <taxon>Sordariomycetes</taxon>
        <taxon>Sordariomycetidae</taxon>
        <taxon>Magnaporthales</taxon>
        <taxon>Magnaporthaceae</taxon>
        <taxon>Gaeumannomyces</taxon>
    </lineage>
</organism>
<evidence type="ECO:0000313" key="3">
    <source>
        <dbReference type="EnsemblFungi" id="EJT74156"/>
    </source>
</evidence>
<evidence type="ECO:0000313" key="2">
    <source>
        <dbReference type="EMBL" id="EJT74156.1"/>
    </source>
</evidence>
<dbReference type="Proteomes" id="UP000006039">
    <property type="component" value="Unassembled WGS sequence"/>
</dbReference>
<dbReference type="PANTHER" id="PTHR38166:SF1">
    <property type="entry name" value="C2H2-TYPE DOMAIN-CONTAINING PROTEIN"/>
    <property type="match status" value="1"/>
</dbReference>
<evidence type="ECO:0000313" key="4">
    <source>
        <dbReference type="Proteomes" id="UP000006039"/>
    </source>
</evidence>
<sequence length="274" mass="31370">MDANALRRFANVAIQRLLLCPFYARKPFEYHRVLECAGRGFTLPELKAHLYSHHEFLCWRGCKAFQSQKALEDHYATVQTCVRRIPEIEGFGEHLKEMIKDRTHPPGHQGMTREEKDRCLWEKIYELIFPESLVYPPAMFYDEKHLNHRAKAEQEFAWAREQYGEQGWQRIVDSTMAITLLSTATPGSSMAASYPDSPREGSEAADWPEDLADPPVRDGEDRERAVARDTLGVGDLFGEPTAGVPAAEDDHQACEDLICWLGKDAECTEQRRMI</sequence>
<dbReference type="HOGENOM" id="CLU_1015798_0_0_1"/>
<evidence type="ECO:0000256" key="1">
    <source>
        <dbReference type="SAM" id="MobiDB-lite"/>
    </source>
</evidence>
<keyword evidence="4" id="KW-1185">Reference proteome</keyword>
<dbReference type="EnsemblFungi" id="EJT74156">
    <property type="protein sequence ID" value="EJT74156"/>
    <property type="gene ID" value="GGTG_08002"/>
</dbReference>
<protein>
    <recommendedName>
        <fullName evidence="5">C2H2-type domain-containing protein</fullName>
    </recommendedName>
</protein>